<dbReference type="Pfam" id="PF21787">
    <property type="entry name" value="TNP-like_RNaseH_N"/>
    <property type="match status" value="1"/>
</dbReference>
<evidence type="ECO:0000259" key="6">
    <source>
        <dbReference type="PROSITE" id="PS50950"/>
    </source>
</evidence>
<dbReference type="InterPro" id="IPR052224">
    <property type="entry name" value="THAP_domain_protein"/>
</dbReference>
<accession>A0AAV0WRS6</accession>
<reference evidence="7 8" key="1">
    <citation type="submission" date="2023-01" db="EMBL/GenBank/DDBJ databases">
        <authorList>
            <person name="Whitehead M."/>
        </authorList>
    </citation>
    <scope>NUCLEOTIDE SEQUENCE [LARGE SCALE GENOMIC DNA]</scope>
</reference>
<comment type="caution">
    <text evidence="7">The sequence shown here is derived from an EMBL/GenBank/DDBJ whole genome shotgun (WGS) entry which is preliminary data.</text>
</comment>
<dbReference type="Proteomes" id="UP001160148">
    <property type="component" value="Unassembled WGS sequence"/>
</dbReference>
<dbReference type="Pfam" id="PF05485">
    <property type="entry name" value="THAP"/>
    <property type="match status" value="1"/>
</dbReference>
<evidence type="ECO:0000256" key="4">
    <source>
        <dbReference type="ARBA" id="ARBA00023125"/>
    </source>
</evidence>
<dbReference type="InterPro" id="IPR048366">
    <property type="entry name" value="TNP-like_GBD"/>
</dbReference>
<protein>
    <recommendedName>
        <fullName evidence="6">THAP-type domain-containing protein</fullName>
    </recommendedName>
</protein>
<evidence type="ECO:0000256" key="2">
    <source>
        <dbReference type="ARBA" id="ARBA00022771"/>
    </source>
</evidence>
<evidence type="ECO:0000313" key="7">
    <source>
        <dbReference type="EMBL" id="CAI6358181.1"/>
    </source>
</evidence>
<dbReference type="PROSITE" id="PS50950">
    <property type="entry name" value="ZF_THAP"/>
    <property type="match status" value="1"/>
</dbReference>
<dbReference type="InterPro" id="IPR048365">
    <property type="entry name" value="TNP-like_RNaseH_N"/>
</dbReference>
<evidence type="ECO:0000256" key="5">
    <source>
        <dbReference type="PROSITE-ProRule" id="PRU00309"/>
    </source>
</evidence>
<dbReference type="EMBL" id="CARXXK010000002">
    <property type="protein sequence ID" value="CAI6358181.1"/>
    <property type="molecule type" value="Genomic_DNA"/>
</dbReference>
<dbReference type="PANTHER" id="PTHR46927">
    <property type="entry name" value="AGAP005574-PA"/>
    <property type="match status" value="1"/>
</dbReference>
<keyword evidence="8" id="KW-1185">Reference proteome</keyword>
<evidence type="ECO:0000313" key="8">
    <source>
        <dbReference type="Proteomes" id="UP001160148"/>
    </source>
</evidence>
<dbReference type="SMART" id="SM00692">
    <property type="entry name" value="DM3"/>
    <property type="match status" value="1"/>
</dbReference>
<organism evidence="7 8">
    <name type="scientific">Macrosiphum euphorbiae</name>
    <name type="common">potato aphid</name>
    <dbReference type="NCBI Taxonomy" id="13131"/>
    <lineage>
        <taxon>Eukaryota</taxon>
        <taxon>Metazoa</taxon>
        <taxon>Ecdysozoa</taxon>
        <taxon>Arthropoda</taxon>
        <taxon>Hexapoda</taxon>
        <taxon>Insecta</taxon>
        <taxon>Pterygota</taxon>
        <taxon>Neoptera</taxon>
        <taxon>Paraneoptera</taxon>
        <taxon>Hemiptera</taxon>
        <taxon>Sternorrhyncha</taxon>
        <taxon>Aphidomorpha</taxon>
        <taxon>Aphidoidea</taxon>
        <taxon>Aphididae</taxon>
        <taxon>Macrosiphini</taxon>
        <taxon>Macrosiphum</taxon>
    </lineage>
</organism>
<dbReference type="InterPro" id="IPR048367">
    <property type="entry name" value="TNP-like_RNaseH_C"/>
</dbReference>
<dbReference type="AlphaFoldDB" id="A0AAV0WRS6"/>
<evidence type="ECO:0000256" key="3">
    <source>
        <dbReference type="ARBA" id="ARBA00022833"/>
    </source>
</evidence>
<gene>
    <name evidence="7" type="ORF">MEUPH1_LOCUS13725</name>
</gene>
<dbReference type="Pfam" id="PF21789">
    <property type="entry name" value="TNP-like_RNaseH_C"/>
    <property type="match status" value="1"/>
</dbReference>
<sequence>MATKSLKPKGGSCCAVATCINYAGKVKRDGKTNISFYRFPKDPELQKKWTLKFRRGDSITPSLSYMCSEHFSDDAYIRDLKAELLAYTPKFRKLKPDAMLTINLPVDHTSIPTVMYHQQHHLALKVEWNQEKKNSRLDNEKKKRVHWSTEDISKAFTLRYFSKRAYSYVKDELHYPLPGLSSLQRSAKNIDMRNGIREDVIRMMKLNGDTLQDYEKLTVLMFDEVKISSTMEYDVLHDEVVGPHSQMQVVMARGIASQWKQPIYVGFDQKMTKSIFFSIIDRLDQIGFNVVCCVSDCGGGNVVLWKALDITYENPIFSTPNEKEIVFIPDAPHILKLIRNWLLDTGFQINEQLINKKPLESLIKKTLSEINICYKLSEEHLTCEGPQRQKVKLASQLLSHTTATALLHYKPIDDTNLLNDTANFIELVNNWFDLSNVSHPNDHRTPYTAPYGLFLDDQDALLDKMYNTFLLMRCNGKYGLQIFQKALLMHINGMKLLLKIVRGHGLKYILTSKVNQDALENLFSQLRTRGGLNDHPSPLNALYRLRMIILGKNPGVTSNRTNTTNLIITLL</sequence>
<dbReference type="InterPro" id="IPR021896">
    <property type="entry name" value="THAP9-like_HTH"/>
</dbReference>
<dbReference type="Pfam" id="PF12017">
    <property type="entry name" value="Tnp_P_element"/>
    <property type="match status" value="1"/>
</dbReference>
<dbReference type="Pfam" id="PF21788">
    <property type="entry name" value="TNP-like_GBD"/>
    <property type="match status" value="1"/>
</dbReference>
<feature type="domain" description="THAP-type" evidence="6">
    <location>
        <begin position="7"/>
        <end position="103"/>
    </location>
</feature>
<dbReference type="SUPFAM" id="SSF57716">
    <property type="entry name" value="Glucocorticoid receptor-like (DNA-binding domain)"/>
    <property type="match status" value="1"/>
</dbReference>
<dbReference type="GO" id="GO:0008270">
    <property type="term" value="F:zinc ion binding"/>
    <property type="evidence" value="ECO:0007669"/>
    <property type="project" value="UniProtKB-KW"/>
</dbReference>
<dbReference type="InterPro" id="IPR006612">
    <property type="entry name" value="THAP_Znf"/>
</dbReference>
<keyword evidence="4 5" id="KW-0238">DNA-binding</keyword>
<keyword evidence="2 5" id="KW-0863">Zinc-finger</keyword>
<dbReference type="GO" id="GO:0003677">
    <property type="term" value="F:DNA binding"/>
    <property type="evidence" value="ECO:0007669"/>
    <property type="project" value="UniProtKB-UniRule"/>
</dbReference>
<evidence type="ECO:0000256" key="1">
    <source>
        <dbReference type="ARBA" id="ARBA00022723"/>
    </source>
</evidence>
<proteinExistence type="predicted"/>
<name>A0AAV0WRS6_9HEMI</name>
<dbReference type="SMART" id="SM00980">
    <property type="entry name" value="THAP"/>
    <property type="match status" value="1"/>
</dbReference>
<keyword evidence="1" id="KW-0479">Metal-binding</keyword>
<keyword evidence="3" id="KW-0862">Zinc</keyword>
<dbReference type="PANTHER" id="PTHR46927:SF3">
    <property type="entry name" value="THAP-TYPE DOMAIN-CONTAINING PROTEIN"/>
    <property type="match status" value="1"/>
</dbReference>